<proteinExistence type="predicted"/>
<comment type="caution">
    <text evidence="1">The sequence shown here is derived from an EMBL/GenBank/DDBJ whole genome shotgun (WGS) entry which is preliminary data.</text>
</comment>
<keyword evidence="2" id="KW-1185">Reference proteome</keyword>
<dbReference type="EMBL" id="JADFTS010000007">
    <property type="protein sequence ID" value="KAF9596775.1"/>
    <property type="molecule type" value="Genomic_DNA"/>
</dbReference>
<accession>A0A835HCW3</accession>
<protein>
    <submittedName>
        <fullName evidence="1">Uncharacterized protein</fullName>
    </submittedName>
</protein>
<evidence type="ECO:0000313" key="2">
    <source>
        <dbReference type="Proteomes" id="UP000631114"/>
    </source>
</evidence>
<organism evidence="1 2">
    <name type="scientific">Coptis chinensis</name>
    <dbReference type="NCBI Taxonomy" id="261450"/>
    <lineage>
        <taxon>Eukaryota</taxon>
        <taxon>Viridiplantae</taxon>
        <taxon>Streptophyta</taxon>
        <taxon>Embryophyta</taxon>
        <taxon>Tracheophyta</taxon>
        <taxon>Spermatophyta</taxon>
        <taxon>Magnoliopsida</taxon>
        <taxon>Ranunculales</taxon>
        <taxon>Ranunculaceae</taxon>
        <taxon>Coptidoideae</taxon>
        <taxon>Coptis</taxon>
    </lineage>
</organism>
<name>A0A835HCW3_9MAGN</name>
<dbReference type="SUPFAM" id="SSF56219">
    <property type="entry name" value="DNase I-like"/>
    <property type="match status" value="1"/>
</dbReference>
<dbReference type="Proteomes" id="UP000631114">
    <property type="component" value="Unassembled WGS sequence"/>
</dbReference>
<dbReference type="InterPro" id="IPR036691">
    <property type="entry name" value="Endo/exonu/phosph_ase_sf"/>
</dbReference>
<dbReference type="OrthoDB" id="1113909at2759"/>
<dbReference type="AlphaFoldDB" id="A0A835HCW3"/>
<evidence type="ECO:0000313" key="1">
    <source>
        <dbReference type="EMBL" id="KAF9596775.1"/>
    </source>
</evidence>
<sequence>MTLLLSPRAGQMRLKKKLAIKSFLKKAIPNHSCSCKKQIYPPPGPDPDLGLEVGQNKVALTISINKFHLFTMSYIFWNIRAVANDKSQNMLSKLINRWDLDIVGITEPKIHPNDIPINFLHSLGMSNAFYSNPRPEPNRFSNL</sequence>
<reference evidence="1 2" key="1">
    <citation type="submission" date="2020-10" db="EMBL/GenBank/DDBJ databases">
        <title>The Coptis chinensis genome and diversification of protoberbering-type alkaloids.</title>
        <authorList>
            <person name="Wang B."/>
            <person name="Shu S."/>
            <person name="Song C."/>
            <person name="Liu Y."/>
        </authorList>
    </citation>
    <scope>NUCLEOTIDE SEQUENCE [LARGE SCALE GENOMIC DNA]</scope>
    <source>
        <strain evidence="1">HL-2020</strain>
        <tissue evidence="1">Leaf</tissue>
    </source>
</reference>
<gene>
    <name evidence="1" type="ORF">IFM89_013322</name>
</gene>
<dbReference type="Gene3D" id="3.60.10.10">
    <property type="entry name" value="Endonuclease/exonuclease/phosphatase"/>
    <property type="match status" value="1"/>
</dbReference>